<dbReference type="GO" id="GO:0004331">
    <property type="term" value="F:fructose-2,6-bisphosphate 2-phosphatase activity"/>
    <property type="evidence" value="ECO:0007669"/>
    <property type="project" value="TreeGrafter"/>
</dbReference>
<gene>
    <name evidence="4" type="ORF">A3H09_02215</name>
</gene>
<evidence type="ECO:0000313" key="4">
    <source>
        <dbReference type="EMBL" id="OGF32142.1"/>
    </source>
</evidence>
<dbReference type="CDD" id="cd07067">
    <property type="entry name" value="HP_PGM_like"/>
    <property type="match status" value="1"/>
</dbReference>
<evidence type="ECO:0008006" key="6">
    <source>
        <dbReference type="Google" id="ProtNLM"/>
    </source>
</evidence>
<dbReference type="SUPFAM" id="SSF53254">
    <property type="entry name" value="Phosphoglycerate mutase-like"/>
    <property type="match status" value="1"/>
</dbReference>
<evidence type="ECO:0000313" key="5">
    <source>
        <dbReference type="Proteomes" id="UP000176915"/>
    </source>
</evidence>
<dbReference type="GO" id="GO:0043456">
    <property type="term" value="P:regulation of pentose-phosphate shunt"/>
    <property type="evidence" value="ECO:0007669"/>
    <property type="project" value="TreeGrafter"/>
</dbReference>
<dbReference type="SMART" id="SM00855">
    <property type="entry name" value="PGAM"/>
    <property type="match status" value="1"/>
</dbReference>
<accession>A0A1F5SZQ1</accession>
<dbReference type="InterPro" id="IPR029033">
    <property type="entry name" value="His_PPase_superfam"/>
</dbReference>
<dbReference type="Proteomes" id="UP000176915">
    <property type="component" value="Unassembled WGS sequence"/>
</dbReference>
<dbReference type="Pfam" id="PF00300">
    <property type="entry name" value="His_Phos_1"/>
    <property type="match status" value="1"/>
</dbReference>
<dbReference type="AlphaFoldDB" id="A0A1F5SZQ1"/>
<feature type="binding site" evidence="3">
    <location>
        <position position="59"/>
    </location>
    <ligand>
        <name>substrate</name>
    </ligand>
</feature>
<dbReference type="GO" id="GO:0005829">
    <property type="term" value="C:cytosol"/>
    <property type="evidence" value="ECO:0007669"/>
    <property type="project" value="TreeGrafter"/>
</dbReference>
<protein>
    <recommendedName>
        <fullName evidence="6">Phosphoglycerate mutase</fullName>
    </recommendedName>
</protein>
<organism evidence="4 5">
    <name type="scientific">Candidatus Falkowbacteria bacterium RIFCSPLOWO2_12_FULL_45_13</name>
    <dbReference type="NCBI Taxonomy" id="1797991"/>
    <lineage>
        <taxon>Bacteria</taxon>
        <taxon>Candidatus Falkowiibacteriota</taxon>
    </lineage>
</organism>
<feature type="active site" description="Proton donor/acceptor" evidence="2">
    <location>
        <position position="82"/>
    </location>
</feature>
<reference evidence="4 5" key="1">
    <citation type="journal article" date="2016" name="Nat. Commun.">
        <title>Thousands of microbial genomes shed light on interconnected biogeochemical processes in an aquifer system.</title>
        <authorList>
            <person name="Anantharaman K."/>
            <person name="Brown C.T."/>
            <person name="Hug L.A."/>
            <person name="Sharon I."/>
            <person name="Castelle C.J."/>
            <person name="Probst A.J."/>
            <person name="Thomas B.C."/>
            <person name="Singh A."/>
            <person name="Wilkins M.J."/>
            <person name="Karaoz U."/>
            <person name="Brodie E.L."/>
            <person name="Williams K.H."/>
            <person name="Hubbard S.S."/>
            <person name="Banfield J.F."/>
        </authorList>
    </citation>
    <scope>NUCLEOTIDE SEQUENCE [LARGE SCALE GENOMIC DNA]</scope>
</reference>
<dbReference type="GO" id="GO:0045820">
    <property type="term" value="P:negative regulation of glycolytic process"/>
    <property type="evidence" value="ECO:0007669"/>
    <property type="project" value="TreeGrafter"/>
</dbReference>
<evidence type="ECO:0000256" key="2">
    <source>
        <dbReference type="PIRSR" id="PIRSR613078-1"/>
    </source>
</evidence>
<dbReference type="PANTHER" id="PTHR46517:SF1">
    <property type="entry name" value="FRUCTOSE-2,6-BISPHOSPHATASE TIGAR"/>
    <property type="match status" value="1"/>
</dbReference>
<proteinExistence type="predicted"/>
<sequence length="181" mass="20667">MATKITYFVHGTTTDNEKEISSGWFDVELSELGVKQSIDLKDKIKDKKFDVVFCSDLKRAVDSAKLTFEGVVPIIPDARLRECNYGKYNAQPSSIVEPMQEKAITEKFPNGESYEDVKNRIADFLNFLKQNCDGKNVAIVAHKAPQLALDVLLKGKTWEEAFAKDWRKSKAWRPGWEYIIE</sequence>
<feature type="active site" description="Tele-phosphohistidine intermediate" evidence="2">
    <location>
        <position position="10"/>
    </location>
</feature>
<evidence type="ECO:0000256" key="1">
    <source>
        <dbReference type="ARBA" id="ARBA00022801"/>
    </source>
</evidence>
<evidence type="ECO:0000256" key="3">
    <source>
        <dbReference type="PIRSR" id="PIRSR613078-2"/>
    </source>
</evidence>
<dbReference type="InterPro" id="IPR051695">
    <property type="entry name" value="Phosphoglycerate_Mutase"/>
</dbReference>
<dbReference type="Gene3D" id="3.40.50.1240">
    <property type="entry name" value="Phosphoglycerate mutase-like"/>
    <property type="match status" value="1"/>
</dbReference>
<dbReference type="PANTHER" id="PTHR46517">
    <property type="entry name" value="FRUCTOSE-2,6-BISPHOSPHATASE TIGAR"/>
    <property type="match status" value="1"/>
</dbReference>
<name>A0A1F5SZQ1_9BACT</name>
<dbReference type="InterPro" id="IPR013078">
    <property type="entry name" value="His_Pase_superF_clade-1"/>
</dbReference>
<dbReference type="EMBL" id="MFFY01000003">
    <property type="protein sequence ID" value="OGF32142.1"/>
    <property type="molecule type" value="Genomic_DNA"/>
</dbReference>
<comment type="caution">
    <text evidence="4">The sequence shown here is derived from an EMBL/GenBank/DDBJ whole genome shotgun (WGS) entry which is preliminary data.</text>
</comment>
<feature type="binding site" evidence="3">
    <location>
        <begin position="82"/>
        <end position="85"/>
    </location>
    <ligand>
        <name>substrate</name>
    </ligand>
</feature>
<keyword evidence="1" id="KW-0378">Hydrolase</keyword>